<dbReference type="AlphaFoldDB" id="A0A0D2VYW7"/>
<organism evidence="2 3">
    <name type="scientific">Capsaspora owczarzaki (strain ATCC 30864)</name>
    <dbReference type="NCBI Taxonomy" id="595528"/>
    <lineage>
        <taxon>Eukaryota</taxon>
        <taxon>Filasterea</taxon>
        <taxon>Capsaspora</taxon>
    </lineage>
</organism>
<feature type="compositionally biased region" description="Pro residues" evidence="1">
    <location>
        <begin position="75"/>
        <end position="88"/>
    </location>
</feature>
<gene>
    <name evidence="2" type="ORF">CAOG_007202</name>
</gene>
<proteinExistence type="predicted"/>
<keyword evidence="3" id="KW-1185">Reference proteome</keyword>
<feature type="compositionally biased region" description="Acidic residues" evidence="1">
    <location>
        <begin position="99"/>
        <end position="109"/>
    </location>
</feature>
<accession>A0A0D2VYW7</accession>
<name>A0A0D2VYW7_CAPO3</name>
<reference evidence="3" key="1">
    <citation type="submission" date="2011-02" db="EMBL/GenBank/DDBJ databases">
        <title>The Genome Sequence of Capsaspora owczarzaki ATCC 30864.</title>
        <authorList>
            <person name="Russ C."/>
            <person name="Cuomo C."/>
            <person name="Burger G."/>
            <person name="Gray M.W."/>
            <person name="Holland P.W.H."/>
            <person name="King N."/>
            <person name="Lang F.B.F."/>
            <person name="Roger A.J."/>
            <person name="Ruiz-Trillo I."/>
            <person name="Young S.K."/>
            <person name="Zeng Q."/>
            <person name="Gargeya S."/>
            <person name="Alvarado L."/>
            <person name="Berlin A."/>
            <person name="Chapman S.B."/>
            <person name="Chen Z."/>
            <person name="Freedman E."/>
            <person name="Gellesch M."/>
            <person name="Goldberg J."/>
            <person name="Griggs A."/>
            <person name="Gujja S."/>
            <person name="Heilman E."/>
            <person name="Heiman D."/>
            <person name="Howarth C."/>
            <person name="Mehta T."/>
            <person name="Neiman D."/>
            <person name="Pearson M."/>
            <person name="Roberts A."/>
            <person name="Saif S."/>
            <person name="Shea T."/>
            <person name="Shenoy N."/>
            <person name="Sisk P."/>
            <person name="Stolte C."/>
            <person name="Sykes S."/>
            <person name="White J."/>
            <person name="Yandava C."/>
            <person name="Haas B."/>
            <person name="Nusbaum C."/>
            <person name="Birren B."/>
        </authorList>
    </citation>
    <scope>NUCLEOTIDE SEQUENCE</scope>
    <source>
        <strain evidence="3">ATCC 30864</strain>
    </source>
</reference>
<evidence type="ECO:0000313" key="2">
    <source>
        <dbReference type="EMBL" id="KJE96962.1"/>
    </source>
</evidence>
<dbReference type="EMBL" id="KE346372">
    <property type="protein sequence ID" value="KJE96962.1"/>
    <property type="molecule type" value="Genomic_DNA"/>
</dbReference>
<dbReference type="RefSeq" id="XP_004343926.1">
    <property type="nucleotide sequence ID" value="XM_004343876.2"/>
</dbReference>
<feature type="region of interest" description="Disordered" evidence="1">
    <location>
        <begin position="69"/>
        <end position="130"/>
    </location>
</feature>
<dbReference type="InParanoid" id="A0A0D2VYW7"/>
<sequence length="176" mass="19469">MAKSIRSKRMRKFRNVKREHNKVREEIMLRHAVAGGFDPNVEPVPLLPHQKSSGFSFWSVVDEMKREQGILDSPTPIPNAPGIAPTPAPAAMNTTQSANDDDDDDDVEADQTAAASSTRRSTRRSGAASVDVVDMELGAEVEERIHRPLSASAIKKRKSALKLKRKGVKNTKRFNL</sequence>
<dbReference type="Proteomes" id="UP000008743">
    <property type="component" value="Unassembled WGS sequence"/>
</dbReference>
<protein>
    <submittedName>
        <fullName evidence="2">Uncharacterized protein</fullName>
    </submittedName>
</protein>
<feature type="region of interest" description="Disordered" evidence="1">
    <location>
        <begin position="156"/>
        <end position="176"/>
    </location>
</feature>
<feature type="compositionally biased region" description="Low complexity" evidence="1">
    <location>
        <begin position="112"/>
        <end position="129"/>
    </location>
</feature>
<evidence type="ECO:0000256" key="1">
    <source>
        <dbReference type="SAM" id="MobiDB-lite"/>
    </source>
</evidence>
<evidence type="ECO:0000313" key="3">
    <source>
        <dbReference type="Proteomes" id="UP000008743"/>
    </source>
</evidence>